<dbReference type="AlphaFoldDB" id="H0EZQ2"/>
<dbReference type="OrthoDB" id="5325318at2759"/>
<sequence>MASNSADLDRSNDRYLHHTVQSLFSLKGKVIVITGGARGIGLAFGIAVAEAGGDVAVLDVLETPHEHFSKLQNDYGVKVKLYKTDVTKFEILKATFDEVVEDFGRIDGCVAAAGICPDQPFLERSPEAVARCFDINITGVFFTAQLAAAQMYLSDYCSSKGAVLSMARELAVELADRNVRVNSISPGKNYVDA</sequence>
<organism evidence="3 4">
    <name type="scientific">Glarea lozoyensis (strain ATCC 74030 / MF5533)</name>
    <dbReference type="NCBI Taxonomy" id="1104152"/>
    <lineage>
        <taxon>Eukaryota</taxon>
        <taxon>Fungi</taxon>
        <taxon>Dikarya</taxon>
        <taxon>Ascomycota</taxon>
        <taxon>Pezizomycotina</taxon>
        <taxon>Leotiomycetes</taxon>
        <taxon>Helotiales</taxon>
        <taxon>Helotiaceae</taxon>
        <taxon>Glarea</taxon>
    </lineage>
</organism>
<dbReference type="Pfam" id="PF13561">
    <property type="entry name" value="adh_short_C2"/>
    <property type="match status" value="1"/>
</dbReference>
<evidence type="ECO:0000313" key="3">
    <source>
        <dbReference type="EMBL" id="EHK95992.1"/>
    </source>
</evidence>
<dbReference type="PANTHER" id="PTHR43008:SF4">
    <property type="entry name" value="CHAIN DEHYDROGENASE, PUTATIVE (AFU_ORTHOLOGUE AFUA_4G08710)-RELATED"/>
    <property type="match status" value="1"/>
</dbReference>
<dbReference type="Gene3D" id="3.40.50.720">
    <property type="entry name" value="NAD(P)-binding Rossmann-like Domain"/>
    <property type="match status" value="1"/>
</dbReference>
<name>H0EZQ2_GLAL7</name>
<proteinExistence type="inferred from homology"/>
<dbReference type="PANTHER" id="PTHR43008">
    <property type="entry name" value="BENZIL REDUCTASE"/>
    <property type="match status" value="1"/>
</dbReference>
<comment type="similarity">
    <text evidence="1">Belongs to the short-chain dehydrogenases/reductases (SDR) family.</text>
</comment>
<protein>
    <submittedName>
        <fullName evidence="3">Putative NADP-dependent mannitol dehydrogenase</fullName>
    </submittedName>
</protein>
<evidence type="ECO:0000256" key="2">
    <source>
        <dbReference type="ARBA" id="ARBA00023002"/>
    </source>
</evidence>
<evidence type="ECO:0000313" key="4">
    <source>
        <dbReference type="Proteomes" id="UP000005446"/>
    </source>
</evidence>
<keyword evidence="4" id="KW-1185">Reference proteome</keyword>
<dbReference type="GO" id="GO:0016616">
    <property type="term" value="F:oxidoreductase activity, acting on the CH-OH group of donors, NAD or NADP as acceptor"/>
    <property type="evidence" value="ECO:0007669"/>
    <property type="project" value="UniProtKB-ARBA"/>
</dbReference>
<dbReference type="InParanoid" id="H0EZQ2"/>
<gene>
    <name evidence="3" type="ORF">M7I_8328</name>
</gene>
<comment type="caution">
    <text evidence="3">The sequence shown here is derived from an EMBL/GenBank/DDBJ whole genome shotgun (WGS) entry which is preliminary data.</text>
</comment>
<dbReference type="InterPro" id="IPR036291">
    <property type="entry name" value="NAD(P)-bd_dom_sf"/>
</dbReference>
<dbReference type="SUPFAM" id="SSF51735">
    <property type="entry name" value="NAD(P)-binding Rossmann-fold domains"/>
    <property type="match status" value="1"/>
</dbReference>
<reference evidence="3 4" key="1">
    <citation type="journal article" date="2012" name="Eukaryot. Cell">
        <title>Genome sequence of the fungus Glarea lozoyensis: the first genome sequence of a species from the Helotiaceae family.</title>
        <authorList>
            <person name="Youssar L."/>
            <person name="Gruening B.A."/>
            <person name="Erxleben A."/>
            <person name="Guenther S."/>
            <person name="Huettel W."/>
        </authorList>
    </citation>
    <scope>NUCLEOTIDE SEQUENCE [LARGE SCALE GENOMIC DNA]</scope>
    <source>
        <strain evidence="4">ATCC 74030 / MF5533</strain>
    </source>
</reference>
<dbReference type="PRINTS" id="PR00081">
    <property type="entry name" value="GDHRDH"/>
</dbReference>
<evidence type="ECO:0000256" key="1">
    <source>
        <dbReference type="ARBA" id="ARBA00006484"/>
    </source>
</evidence>
<dbReference type="HOGENOM" id="CLU_010194_1_1_1"/>
<dbReference type="EMBL" id="AGUE01000306">
    <property type="protein sequence ID" value="EHK95992.1"/>
    <property type="molecule type" value="Genomic_DNA"/>
</dbReference>
<accession>H0EZQ2</accession>
<dbReference type="GO" id="GO:0050664">
    <property type="term" value="F:oxidoreductase activity, acting on NAD(P)H, oxygen as acceptor"/>
    <property type="evidence" value="ECO:0007669"/>
    <property type="project" value="TreeGrafter"/>
</dbReference>
<dbReference type="InterPro" id="IPR002347">
    <property type="entry name" value="SDR_fam"/>
</dbReference>
<dbReference type="Pfam" id="PF00106">
    <property type="entry name" value="adh_short"/>
    <property type="match status" value="1"/>
</dbReference>
<dbReference type="Proteomes" id="UP000005446">
    <property type="component" value="Unassembled WGS sequence"/>
</dbReference>
<keyword evidence="2" id="KW-0560">Oxidoreductase</keyword>